<sequence length="134" mass="13856">MPRTQRRRALLASLATAGTASLAGCGEAGFPGPPDAIPVSVSNEDITEHTVTVTVTDESGEAVVSADATLGAEVDSQLTDFENPEENLDYTVSVRLASDVSKEKVVPVGGASGTRSIDATIEPGPEVRVSFLRT</sequence>
<reference evidence="1 2" key="1">
    <citation type="journal article" date="2019" name="Int. J. Syst. Evol. Microbiol.">
        <title>The Global Catalogue of Microorganisms (GCM) 10K type strain sequencing project: providing services to taxonomists for standard genome sequencing and annotation.</title>
        <authorList>
            <consortium name="The Broad Institute Genomics Platform"/>
            <consortium name="The Broad Institute Genome Sequencing Center for Infectious Disease"/>
            <person name="Wu L."/>
            <person name="Ma J."/>
        </authorList>
    </citation>
    <scope>NUCLEOTIDE SEQUENCE [LARGE SCALE GENOMIC DNA]</scope>
    <source>
        <strain evidence="1 2">CGMCC 1.12237</strain>
    </source>
</reference>
<organism evidence="1 2">
    <name type="scientific">Salinirubrum litoreum</name>
    <dbReference type="NCBI Taxonomy" id="1126234"/>
    <lineage>
        <taxon>Archaea</taxon>
        <taxon>Methanobacteriati</taxon>
        <taxon>Methanobacteriota</taxon>
        <taxon>Stenosarchaea group</taxon>
        <taxon>Halobacteria</taxon>
        <taxon>Halobacteriales</taxon>
        <taxon>Haloferacaceae</taxon>
        <taxon>Salinirubrum</taxon>
    </lineage>
</organism>
<dbReference type="RefSeq" id="WP_227227946.1">
    <property type="nucleotide sequence ID" value="NZ_JAJCVJ010000001.1"/>
</dbReference>
<protein>
    <submittedName>
        <fullName evidence="1">Uncharacterized protein</fullName>
    </submittedName>
</protein>
<dbReference type="AlphaFoldDB" id="A0ABD5R9M3"/>
<comment type="caution">
    <text evidence="1">The sequence shown here is derived from an EMBL/GenBank/DDBJ whole genome shotgun (WGS) entry which is preliminary data.</text>
</comment>
<evidence type="ECO:0000313" key="2">
    <source>
        <dbReference type="Proteomes" id="UP001596201"/>
    </source>
</evidence>
<gene>
    <name evidence="1" type="ORF">ACFPJ5_07175</name>
</gene>
<accession>A0ABD5R9M3</accession>
<dbReference type="Proteomes" id="UP001596201">
    <property type="component" value="Unassembled WGS sequence"/>
</dbReference>
<dbReference type="EMBL" id="JBHSKX010000001">
    <property type="protein sequence ID" value="MFC5366718.1"/>
    <property type="molecule type" value="Genomic_DNA"/>
</dbReference>
<dbReference type="InterPro" id="IPR006311">
    <property type="entry name" value="TAT_signal"/>
</dbReference>
<evidence type="ECO:0000313" key="1">
    <source>
        <dbReference type="EMBL" id="MFC5366718.1"/>
    </source>
</evidence>
<dbReference type="PROSITE" id="PS51318">
    <property type="entry name" value="TAT"/>
    <property type="match status" value="1"/>
</dbReference>
<proteinExistence type="predicted"/>
<name>A0ABD5R9M3_9EURY</name>
<dbReference type="PROSITE" id="PS51257">
    <property type="entry name" value="PROKAR_LIPOPROTEIN"/>
    <property type="match status" value="1"/>
</dbReference>
<keyword evidence="2" id="KW-1185">Reference proteome</keyword>